<dbReference type="InterPro" id="IPR050214">
    <property type="entry name" value="Cys_Synth/Cystath_Beta-Synth"/>
</dbReference>
<dbReference type="Gene3D" id="3.40.50.1100">
    <property type="match status" value="2"/>
</dbReference>
<evidence type="ECO:0000313" key="11">
    <source>
        <dbReference type="EMBL" id="PSR31059.1"/>
    </source>
</evidence>
<comment type="pathway">
    <text evidence="2">Amino-acid biosynthesis; L-cysteine biosynthesis; L-cysteine from L-serine: step 2/2.</text>
</comment>
<sequence length="312" mass="33275">MKNTVLDAIGRTPVVWLRRVTEEHGARVALKLEFMNPGGSIKDRIAVALIKDAEDTGRLKPGGTIVEATAGNTGIALAMAAAVLGYRALFVVPSKMSSDKIHILRAYGAEVQIVPDVPRDDPENYQNIAARLSEEIPGACYMGQFERQANPLAHFNTTGPEIWEDTQGNVAAVVAGAGTGGTISGIGRYLKSKDPKILVVGADPEGSILSGGAYHPFKIEGMGEDYYPETLDRSVVDRWIAVADEDAFAMARRLSQEEGLLAGGSTGAIVEAAVRVARELPSDQLVVALAPDTGRNYLSNVFGLGKEKEDTR</sequence>
<dbReference type="PANTHER" id="PTHR10314">
    <property type="entry name" value="CYSTATHIONINE BETA-SYNTHASE"/>
    <property type="match status" value="1"/>
</dbReference>
<dbReference type="CDD" id="cd01561">
    <property type="entry name" value="CBS_like"/>
    <property type="match status" value="1"/>
</dbReference>
<reference evidence="11 12" key="1">
    <citation type="journal article" date="2014" name="BMC Genomics">
        <title>Comparison of environmental and isolate Sulfobacillus genomes reveals diverse carbon, sulfur, nitrogen, and hydrogen metabolisms.</title>
        <authorList>
            <person name="Justice N.B."/>
            <person name="Norman A."/>
            <person name="Brown C.T."/>
            <person name="Singh A."/>
            <person name="Thomas B.C."/>
            <person name="Banfield J.F."/>
        </authorList>
    </citation>
    <scope>NUCLEOTIDE SEQUENCE [LARGE SCALE GENOMIC DNA]</scope>
    <source>
        <strain evidence="11">AMDSBA4</strain>
    </source>
</reference>
<protein>
    <recommendedName>
        <fullName evidence="5">Cysteine synthase</fullName>
        <ecNumber evidence="4">2.5.1.47</ecNumber>
    </recommendedName>
    <alternativeName>
        <fullName evidence="7">O-acetylserine (thiol)-lyase</fullName>
    </alternativeName>
    <alternativeName>
        <fullName evidence="8">O-acetylserine sulfhydrylase</fullName>
    </alternativeName>
</protein>
<proteinExistence type="inferred from homology"/>
<evidence type="ECO:0000259" key="10">
    <source>
        <dbReference type="Pfam" id="PF00291"/>
    </source>
</evidence>
<dbReference type="EC" id="2.5.1.47" evidence="4"/>
<dbReference type="PROSITE" id="PS00901">
    <property type="entry name" value="CYS_SYNTHASE"/>
    <property type="match status" value="1"/>
</dbReference>
<accession>A0A2T2X9A4</accession>
<organism evidence="11 12">
    <name type="scientific">Sulfobacillus benefaciens</name>
    <dbReference type="NCBI Taxonomy" id="453960"/>
    <lineage>
        <taxon>Bacteria</taxon>
        <taxon>Bacillati</taxon>
        <taxon>Bacillota</taxon>
        <taxon>Clostridia</taxon>
        <taxon>Eubacteriales</taxon>
        <taxon>Clostridiales Family XVII. Incertae Sedis</taxon>
        <taxon>Sulfobacillus</taxon>
    </lineage>
</organism>
<dbReference type="Pfam" id="PF00291">
    <property type="entry name" value="PALP"/>
    <property type="match status" value="1"/>
</dbReference>
<keyword evidence="6" id="KW-0663">Pyridoxal phosphate</keyword>
<evidence type="ECO:0000256" key="3">
    <source>
        <dbReference type="ARBA" id="ARBA00007103"/>
    </source>
</evidence>
<comment type="catalytic activity">
    <reaction evidence="9">
        <text>O-acetyl-L-serine + hydrogen sulfide = L-cysteine + acetate</text>
        <dbReference type="Rhea" id="RHEA:14829"/>
        <dbReference type="ChEBI" id="CHEBI:29919"/>
        <dbReference type="ChEBI" id="CHEBI:30089"/>
        <dbReference type="ChEBI" id="CHEBI:35235"/>
        <dbReference type="ChEBI" id="CHEBI:58340"/>
        <dbReference type="EC" id="2.5.1.47"/>
    </reaction>
</comment>
<comment type="caution">
    <text evidence="11">The sequence shown here is derived from an EMBL/GenBank/DDBJ whole genome shotgun (WGS) entry which is preliminary data.</text>
</comment>
<name>A0A2T2X9A4_9FIRM</name>
<evidence type="ECO:0000256" key="1">
    <source>
        <dbReference type="ARBA" id="ARBA00001933"/>
    </source>
</evidence>
<dbReference type="InterPro" id="IPR001216">
    <property type="entry name" value="P-phosphate_BS"/>
</dbReference>
<evidence type="ECO:0000256" key="7">
    <source>
        <dbReference type="ARBA" id="ARBA00030296"/>
    </source>
</evidence>
<comment type="similarity">
    <text evidence="3">Belongs to the cysteine synthase/cystathionine beta-synthase family.</text>
</comment>
<dbReference type="FunFam" id="3.40.50.1100:FF:000003">
    <property type="entry name" value="Cystathionine beta-synthase"/>
    <property type="match status" value="1"/>
</dbReference>
<dbReference type="InterPro" id="IPR036052">
    <property type="entry name" value="TrpB-like_PALP_sf"/>
</dbReference>
<dbReference type="EMBL" id="PXYW01000070">
    <property type="protein sequence ID" value="PSR31059.1"/>
    <property type="molecule type" value="Genomic_DNA"/>
</dbReference>
<evidence type="ECO:0000256" key="2">
    <source>
        <dbReference type="ARBA" id="ARBA00004962"/>
    </source>
</evidence>
<evidence type="ECO:0000313" key="12">
    <source>
        <dbReference type="Proteomes" id="UP000242972"/>
    </source>
</evidence>
<dbReference type="SUPFAM" id="SSF53686">
    <property type="entry name" value="Tryptophan synthase beta subunit-like PLP-dependent enzymes"/>
    <property type="match status" value="1"/>
</dbReference>
<gene>
    <name evidence="11" type="ORF">C7B46_17335</name>
</gene>
<dbReference type="InterPro" id="IPR001926">
    <property type="entry name" value="TrpB-like_PALP"/>
</dbReference>
<evidence type="ECO:0000256" key="9">
    <source>
        <dbReference type="ARBA" id="ARBA00047931"/>
    </source>
</evidence>
<dbReference type="AlphaFoldDB" id="A0A2T2X9A4"/>
<dbReference type="Proteomes" id="UP000242972">
    <property type="component" value="Unassembled WGS sequence"/>
</dbReference>
<dbReference type="FunFam" id="3.40.50.1100:FF:000118">
    <property type="entry name" value="Related to CYS4-cystathionine beta-synthase"/>
    <property type="match status" value="1"/>
</dbReference>
<feature type="domain" description="Tryptophan synthase beta chain-like PALP" evidence="10">
    <location>
        <begin position="6"/>
        <end position="292"/>
    </location>
</feature>
<evidence type="ECO:0000256" key="4">
    <source>
        <dbReference type="ARBA" id="ARBA00012681"/>
    </source>
</evidence>
<evidence type="ECO:0000256" key="6">
    <source>
        <dbReference type="ARBA" id="ARBA00022898"/>
    </source>
</evidence>
<comment type="cofactor">
    <cofactor evidence="1">
        <name>pyridoxal 5'-phosphate</name>
        <dbReference type="ChEBI" id="CHEBI:597326"/>
    </cofactor>
</comment>
<evidence type="ECO:0000256" key="8">
    <source>
        <dbReference type="ARBA" id="ARBA00033075"/>
    </source>
</evidence>
<dbReference type="GO" id="GO:0004124">
    <property type="term" value="F:cysteine synthase activity"/>
    <property type="evidence" value="ECO:0007669"/>
    <property type="project" value="UniProtKB-EC"/>
</dbReference>
<evidence type="ECO:0000256" key="5">
    <source>
        <dbReference type="ARBA" id="ARBA00019371"/>
    </source>
</evidence>
<dbReference type="GO" id="GO:0006535">
    <property type="term" value="P:cysteine biosynthetic process from serine"/>
    <property type="evidence" value="ECO:0007669"/>
    <property type="project" value="InterPro"/>
</dbReference>